<dbReference type="InterPro" id="IPR043519">
    <property type="entry name" value="NT_sf"/>
</dbReference>
<evidence type="ECO:0000313" key="1">
    <source>
        <dbReference type="EMBL" id="RDJ03847.1"/>
    </source>
</evidence>
<evidence type="ECO:0000313" key="2">
    <source>
        <dbReference type="Proteomes" id="UP000254939"/>
    </source>
</evidence>
<dbReference type="Gene3D" id="3.30.460.40">
    <property type="match status" value="1"/>
</dbReference>
<dbReference type="AlphaFoldDB" id="A0A370KGS6"/>
<proteinExistence type="predicted"/>
<accession>A0A370KGS6</accession>
<sequence length="268" mass="30898">MTSETSDSPMMKARAIPQLIDPDAEPFVAKAIEELALSEMPFLVAGTYAVSAYTGISRLTKDLDIFCKAGDYARILGYFKKRNYEIAVEDERWIGKVLKGKHFFDVIFASSNGTMPVGDAWFDDARLIELCGFPVRIVSPTELIWSKCFIQLRHRYDGADIAHVILRASNEIDWTRLLGYLEVHWEVLLIHLLNFRWIYPTERDRVPQWLLDELIDRLKAQRELPLPQMRICRGRMYSRIDYEIDVKEWGFADVGGEGDVGGSWEIDE</sequence>
<protein>
    <recommendedName>
        <fullName evidence="3">Nucleotidyltransferase family protein</fullName>
    </recommendedName>
</protein>
<dbReference type="EMBL" id="NAAC01000041">
    <property type="protein sequence ID" value="RDJ03847.1"/>
    <property type="molecule type" value="Genomic_DNA"/>
</dbReference>
<comment type="caution">
    <text evidence="1">The sequence shown here is derived from an EMBL/GenBank/DDBJ whole genome shotgun (WGS) entry which is preliminary data.</text>
</comment>
<reference evidence="1 2" key="1">
    <citation type="submission" date="2017-03" db="EMBL/GenBank/DDBJ databases">
        <title>Genome analysis of Rhizobial strains effectives or ineffectives for nitrogen fixation isolated from bean seeds.</title>
        <authorList>
            <person name="Peralta H."/>
            <person name="Aguilar-Vera A."/>
            <person name="Mora Y."/>
            <person name="Vargas-Lagunas C."/>
            <person name="Girard L."/>
            <person name="Mora J."/>
        </authorList>
    </citation>
    <scope>NUCLEOTIDE SEQUENCE [LARGE SCALE GENOMIC DNA]</scope>
    <source>
        <strain evidence="1 2">CCGM3</strain>
    </source>
</reference>
<dbReference type="Proteomes" id="UP000254939">
    <property type="component" value="Unassembled WGS sequence"/>
</dbReference>
<evidence type="ECO:0008006" key="3">
    <source>
        <dbReference type="Google" id="ProtNLM"/>
    </source>
</evidence>
<name>A0A370KGS6_9HYPH</name>
<gene>
    <name evidence="1" type="ORF">B5K06_28415</name>
</gene>
<dbReference type="SUPFAM" id="SSF81301">
    <property type="entry name" value="Nucleotidyltransferase"/>
    <property type="match status" value="1"/>
</dbReference>
<organism evidence="1 2">
    <name type="scientific">Rhizobium grahamii</name>
    <dbReference type="NCBI Taxonomy" id="1120045"/>
    <lineage>
        <taxon>Bacteria</taxon>
        <taxon>Pseudomonadati</taxon>
        <taxon>Pseudomonadota</taxon>
        <taxon>Alphaproteobacteria</taxon>
        <taxon>Hyphomicrobiales</taxon>
        <taxon>Rhizobiaceae</taxon>
        <taxon>Rhizobium/Agrobacterium group</taxon>
        <taxon>Rhizobium</taxon>
    </lineage>
</organism>